<dbReference type="PROSITE" id="PS50297">
    <property type="entry name" value="ANK_REP_REGION"/>
    <property type="match status" value="3"/>
</dbReference>
<dbReference type="EMBL" id="RXLQ01000008">
    <property type="protein sequence ID" value="RSZ58014.1"/>
    <property type="molecule type" value="Genomic_DNA"/>
</dbReference>
<comment type="caution">
    <text evidence="4">The sequence shown here is derived from an EMBL/GenBank/DDBJ whole genome shotgun (WGS) entry which is preliminary data.</text>
</comment>
<feature type="repeat" description="ANK" evidence="3">
    <location>
        <begin position="355"/>
        <end position="387"/>
    </location>
</feature>
<dbReference type="SMART" id="SM00248">
    <property type="entry name" value="ANK"/>
    <property type="match status" value="12"/>
</dbReference>
<dbReference type="PROSITE" id="PS50088">
    <property type="entry name" value="ANK_REPEAT"/>
    <property type="match status" value="6"/>
</dbReference>
<feature type="repeat" description="ANK" evidence="3">
    <location>
        <begin position="321"/>
        <end position="353"/>
    </location>
</feature>
<keyword evidence="1" id="KW-0677">Repeat</keyword>
<evidence type="ECO:0000256" key="1">
    <source>
        <dbReference type="ARBA" id="ARBA00022737"/>
    </source>
</evidence>
<dbReference type="InterPro" id="IPR002110">
    <property type="entry name" value="Ankyrin_rpt"/>
</dbReference>
<accession>A0A430HKH8</accession>
<evidence type="ECO:0000313" key="4">
    <source>
        <dbReference type="EMBL" id="RSZ58014.1"/>
    </source>
</evidence>
<gene>
    <name evidence="4" type="ORF">EJB06_17060</name>
</gene>
<dbReference type="Proteomes" id="UP000278085">
    <property type="component" value="Unassembled WGS sequence"/>
</dbReference>
<dbReference type="InterPro" id="IPR036770">
    <property type="entry name" value="Ankyrin_rpt-contain_sf"/>
</dbReference>
<feature type="repeat" description="ANK" evidence="3">
    <location>
        <begin position="215"/>
        <end position="247"/>
    </location>
</feature>
<dbReference type="OrthoDB" id="7029844at2"/>
<evidence type="ECO:0000256" key="2">
    <source>
        <dbReference type="ARBA" id="ARBA00023043"/>
    </source>
</evidence>
<dbReference type="PANTHER" id="PTHR24198">
    <property type="entry name" value="ANKYRIN REPEAT AND PROTEIN KINASE DOMAIN-CONTAINING PROTEIN"/>
    <property type="match status" value="1"/>
</dbReference>
<protein>
    <recommendedName>
        <fullName evidence="6">Ankyrin repeat domain-containing protein</fullName>
    </recommendedName>
</protein>
<keyword evidence="5" id="KW-1185">Reference proteome</keyword>
<proteinExistence type="predicted"/>
<dbReference type="Pfam" id="PF12796">
    <property type="entry name" value="Ank_2"/>
    <property type="match status" value="3"/>
</dbReference>
<keyword evidence="2 3" id="KW-0040">ANK repeat</keyword>
<feature type="repeat" description="ANK" evidence="3">
    <location>
        <begin position="83"/>
        <end position="115"/>
    </location>
</feature>
<dbReference type="AlphaFoldDB" id="A0A430HKH8"/>
<sequence length="903" mass="96917">MQTSLFLRQQLNKAIAAGDLAAVALAVEECKGAGASRFAEVFAPEDLDDGSALPLFEAVRCGQDDIVAFLLAQGCDLEQRDKAGATPLFQACAARQMAVAGQLIQAGADIRATSALGTRVLDMVLAGGTAEQVAWFERQGVALASVDDRGNTALHYACRSGNVALAMRVHAHCGIGFDCAALDGRRPLDWCASYALFAAIVARYPGIAPDIRFGNGSCSLHAFAKRGSREIVCHLLDGGSDARQVDGYGNSVMHAAVASHQAQLVQELLRRKLPVEGRNTYNYRPLHWAAMQGDLDIVKLLVEQGGAKVNVKGNHNFIIRETKTPLYMAIEEGHADVARYLVQRGADLDALNDQSNRTAVHAAAGRGDAALLRFLLERGASPNGVNRDPARTSADFFTFPLANAANAEVVDVLIASGADLHAENSHWMRPHGALRSLVGLVDKQDLETAWGRGRLLAIEALLRHGASLTDGAGQVIDDAKCVEVTRLLRAAEQRRLAPAAGSAQAEAGRERRAFVMDMANLMSGGRHEERMRERETELRRTGLGIALFQQALHCSKVDKLEMVIDLLHEADTEAVNYASADSYHDEATTLHRVLSSFGYYQPERGDAPIAMLRQCVKLLLEKGANPDALESLYDETPFHKAAKVACGAYGRGCPDDDAAVLAMLEDFSAAGANPNIPNEDGAHAIDLLQHPELVAWMRARQGRHGDYPDALFRAAGAYDADRLAALIGGAGNRFGVNAHGCDLLAYWAMDTTREVDWPKALRVLAILEEHGFVANARRDDGGTALSLACQKGSLLAAEWLLSHYAWDLNAQDDGGRVPLGLLVAADYPTVLDGHMTPKAFRARRDALAVAMVRQGARLDLADDDGRTPLSLCTTAGLRQALERAARAAAKAAQKSQRGRAAGA</sequence>
<evidence type="ECO:0000256" key="3">
    <source>
        <dbReference type="PROSITE-ProRule" id="PRU00023"/>
    </source>
</evidence>
<name>A0A430HKH8_9BURK</name>
<evidence type="ECO:0008006" key="6">
    <source>
        <dbReference type="Google" id="ProtNLM"/>
    </source>
</evidence>
<dbReference type="SUPFAM" id="SSF48403">
    <property type="entry name" value="Ankyrin repeat"/>
    <property type="match status" value="2"/>
</dbReference>
<dbReference type="PANTHER" id="PTHR24198:SF165">
    <property type="entry name" value="ANKYRIN REPEAT-CONTAINING PROTEIN-RELATED"/>
    <property type="match status" value="1"/>
</dbReference>
<feature type="repeat" description="ANK" evidence="3">
    <location>
        <begin position="50"/>
        <end position="82"/>
    </location>
</feature>
<evidence type="ECO:0000313" key="5">
    <source>
        <dbReference type="Proteomes" id="UP000278085"/>
    </source>
</evidence>
<reference evidence="4 5" key="1">
    <citation type="submission" date="2018-12" db="EMBL/GenBank/DDBJ databases">
        <authorList>
            <person name="Yang E."/>
        </authorList>
    </citation>
    <scope>NUCLEOTIDE SEQUENCE [LARGE SCALE GENOMIC DNA]</scope>
    <source>
        <strain evidence="4 5">SOD</strain>
    </source>
</reference>
<dbReference type="PRINTS" id="PR01415">
    <property type="entry name" value="ANKYRIN"/>
</dbReference>
<organism evidence="4 5">
    <name type="scientific">Massilia atriviolacea</name>
    <dbReference type="NCBI Taxonomy" id="2495579"/>
    <lineage>
        <taxon>Bacteria</taxon>
        <taxon>Pseudomonadati</taxon>
        <taxon>Pseudomonadota</taxon>
        <taxon>Betaproteobacteria</taxon>
        <taxon>Burkholderiales</taxon>
        <taxon>Oxalobacteraceae</taxon>
        <taxon>Telluria group</taxon>
        <taxon>Massilia</taxon>
    </lineage>
</organism>
<dbReference type="RefSeq" id="WP_126075219.1">
    <property type="nucleotide sequence ID" value="NZ_CP051166.1"/>
</dbReference>
<feature type="repeat" description="ANK" evidence="3">
    <location>
        <begin position="281"/>
        <end position="305"/>
    </location>
</feature>
<dbReference type="Pfam" id="PF00023">
    <property type="entry name" value="Ank"/>
    <property type="match status" value="2"/>
</dbReference>
<dbReference type="Gene3D" id="1.25.40.20">
    <property type="entry name" value="Ankyrin repeat-containing domain"/>
    <property type="match status" value="4"/>
</dbReference>